<comment type="caution">
    <text evidence="1">The sequence shown here is derived from an EMBL/GenBank/DDBJ whole genome shotgun (WGS) entry which is preliminary data.</text>
</comment>
<sequence>MSATGYLRIERYEPMKITDQQTDIASDVRDLRDVPLSLVHGAEIDRVMRRIVPDSPDIQRVSVAAFNSSI</sequence>
<gene>
    <name evidence="1" type="ORF">AB0I59_10380</name>
</gene>
<evidence type="ECO:0008006" key="3">
    <source>
        <dbReference type="Google" id="ProtNLM"/>
    </source>
</evidence>
<evidence type="ECO:0000313" key="1">
    <source>
        <dbReference type="EMBL" id="MEV0969031.1"/>
    </source>
</evidence>
<dbReference type="Proteomes" id="UP001551675">
    <property type="component" value="Unassembled WGS sequence"/>
</dbReference>
<keyword evidence="2" id="KW-1185">Reference proteome</keyword>
<dbReference type="EMBL" id="JBFALK010000004">
    <property type="protein sequence ID" value="MEV0969031.1"/>
    <property type="molecule type" value="Genomic_DNA"/>
</dbReference>
<accession>A0ABV3GC67</accession>
<evidence type="ECO:0000313" key="2">
    <source>
        <dbReference type="Proteomes" id="UP001551675"/>
    </source>
</evidence>
<organism evidence="1 2">
    <name type="scientific">Microtetraspora glauca</name>
    <dbReference type="NCBI Taxonomy" id="1996"/>
    <lineage>
        <taxon>Bacteria</taxon>
        <taxon>Bacillati</taxon>
        <taxon>Actinomycetota</taxon>
        <taxon>Actinomycetes</taxon>
        <taxon>Streptosporangiales</taxon>
        <taxon>Streptosporangiaceae</taxon>
        <taxon>Microtetraspora</taxon>
    </lineage>
</organism>
<dbReference type="RefSeq" id="WP_358131892.1">
    <property type="nucleotide sequence ID" value="NZ_JBFALK010000004.1"/>
</dbReference>
<protein>
    <recommendedName>
        <fullName evidence="3">FXSXX-COOH protein</fullName>
    </recommendedName>
</protein>
<name>A0ABV3GC67_MICGL</name>
<proteinExistence type="predicted"/>
<reference evidence="1 2" key="1">
    <citation type="submission" date="2024-06" db="EMBL/GenBank/DDBJ databases">
        <title>The Natural Products Discovery Center: Release of the First 8490 Sequenced Strains for Exploring Actinobacteria Biosynthetic Diversity.</title>
        <authorList>
            <person name="Kalkreuter E."/>
            <person name="Kautsar S.A."/>
            <person name="Yang D."/>
            <person name="Bader C.D."/>
            <person name="Teijaro C.N."/>
            <person name="Fluegel L."/>
            <person name="Davis C.M."/>
            <person name="Simpson J.R."/>
            <person name="Lauterbach L."/>
            <person name="Steele A.D."/>
            <person name="Gui C."/>
            <person name="Meng S."/>
            <person name="Li G."/>
            <person name="Viehrig K."/>
            <person name="Ye F."/>
            <person name="Su P."/>
            <person name="Kiefer A.F."/>
            <person name="Nichols A."/>
            <person name="Cepeda A.J."/>
            <person name="Yan W."/>
            <person name="Fan B."/>
            <person name="Jiang Y."/>
            <person name="Adhikari A."/>
            <person name="Zheng C.-J."/>
            <person name="Schuster L."/>
            <person name="Cowan T.M."/>
            <person name="Smanski M.J."/>
            <person name="Chevrette M.G."/>
            <person name="De Carvalho L.P.S."/>
            <person name="Shen B."/>
        </authorList>
    </citation>
    <scope>NUCLEOTIDE SEQUENCE [LARGE SCALE GENOMIC DNA]</scope>
    <source>
        <strain evidence="1 2">NPDC050100</strain>
    </source>
</reference>